<accession>A0A387AQI6</accession>
<feature type="region of interest" description="Disordered" evidence="1">
    <location>
        <begin position="147"/>
        <end position="177"/>
    </location>
</feature>
<dbReference type="AlphaFoldDB" id="A0A387AQI6"/>
<evidence type="ECO:0000313" key="2">
    <source>
        <dbReference type="EMBL" id="AYF93034.1"/>
    </source>
</evidence>
<dbReference type="EMBL" id="CP032626">
    <property type="protein sequence ID" value="AYF93034.1"/>
    <property type="molecule type" value="Genomic_DNA"/>
</dbReference>
<dbReference type="KEGG" id="abom:D7I45_05960"/>
<keyword evidence="3" id="KW-1185">Reference proteome</keyword>
<evidence type="ECO:0000256" key="1">
    <source>
        <dbReference type="SAM" id="MobiDB-lite"/>
    </source>
</evidence>
<gene>
    <name evidence="2" type="ORF">D7I45_05960</name>
</gene>
<feature type="compositionally biased region" description="Basic and acidic residues" evidence="1">
    <location>
        <begin position="147"/>
        <end position="158"/>
    </location>
</feature>
<organism evidence="2 3">
    <name type="scientific">Apilactobacillus bombintestini</name>
    <dbReference type="NCBI Taxonomy" id="2419772"/>
    <lineage>
        <taxon>Bacteria</taxon>
        <taxon>Bacillati</taxon>
        <taxon>Bacillota</taxon>
        <taxon>Bacilli</taxon>
        <taxon>Lactobacillales</taxon>
        <taxon>Lactobacillaceae</taxon>
        <taxon>Apilactobacillus</taxon>
    </lineage>
</organism>
<evidence type="ECO:0000313" key="3">
    <source>
        <dbReference type="Proteomes" id="UP000272003"/>
    </source>
</evidence>
<reference evidence="2 3" key="1">
    <citation type="submission" date="2018-09" db="EMBL/GenBank/DDBJ databases">
        <title>Genome sequencing of strain BHWM-4.</title>
        <authorList>
            <person name="Heo J."/>
            <person name="Kim S.-J."/>
            <person name="Kwon S.-W."/>
        </authorList>
    </citation>
    <scope>NUCLEOTIDE SEQUENCE [LARGE SCALE GENOMIC DNA]</scope>
    <source>
        <strain evidence="2 3">BHWM-4</strain>
    </source>
</reference>
<protein>
    <submittedName>
        <fullName evidence="2">Uncharacterized protein</fullName>
    </submittedName>
</protein>
<dbReference type="RefSeq" id="WP_120784798.1">
    <property type="nucleotide sequence ID" value="NZ_CP032626.1"/>
</dbReference>
<dbReference type="Proteomes" id="UP000272003">
    <property type="component" value="Chromosome"/>
</dbReference>
<dbReference type="OrthoDB" id="2148857at2"/>
<feature type="compositionally biased region" description="Basic residues" evidence="1">
    <location>
        <begin position="159"/>
        <end position="177"/>
    </location>
</feature>
<sequence>MKMDAQKFIADVEDEKFATNSAEMTLEDIKKDVKAAIKPQLAFMEEMINSGRLASTLLQVKGQEVSFYLQNNIINLPYRYVKNISKIMSGSGEDDLHVYMFVESPDVNRSKMRIDELAAQDDFAVSDEIIDKLAAWVLRQIGAIENTREEQAEADKQTDKKKKTTKKKSTKKTTKKK</sequence>
<name>A0A387AQI6_9LACO</name>
<proteinExistence type="predicted"/>